<comment type="caution">
    <text evidence="1">The sequence shown here is derived from an EMBL/GenBank/DDBJ whole genome shotgun (WGS) entry which is preliminary data.</text>
</comment>
<name>A0ABS1U6U1_9PROT</name>
<dbReference type="EMBL" id="JAETWB010000013">
    <property type="protein sequence ID" value="MBL6080419.1"/>
    <property type="molecule type" value="Genomic_DNA"/>
</dbReference>
<reference evidence="1 2" key="1">
    <citation type="submission" date="2021-01" db="EMBL/GenBank/DDBJ databases">
        <title>Belnapia mucosa sp. nov. and Belnapia arida sp. nov., isolated from the Tabernas Desert (Almeria, Spain).</title>
        <authorList>
            <person name="Molina-Menor E."/>
            <person name="Vidal-Verdu A."/>
            <person name="Calonge A."/>
            <person name="Satari L."/>
            <person name="Pereto J."/>
            <person name="Porcar M."/>
        </authorList>
    </citation>
    <scope>NUCLEOTIDE SEQUENCE [LARGE SCALE GENOMIC DNA]</scope>
    <source>
        <strain evidence="1 2">T18</strain>
    </source>
</reference>
<sequence length="77" mass="8050">MASGSVARRSHLALGLSSCAAQAQPQSGVLADLALRARLEETGLAPYGGPPERLATHLGAELRHHAEIVRRSGARLD</sequence>
<organism evidence="1 2">
    <name type="scientific">Belnapia arida</name>
    <dbReference type="NCBI Taxonomy" id="2804533"/>
    <lineage>
        <taxon>Bacteria</taxon>
        <taxon>Pseudomonadati</taxon>
        <taxon>Pseudomonadota</taxon>
        <taxon>Alphaproteobacteria</taxon>
        <taxon>Acetobacterales</taxon>
        <taxon>Roseomonadaceae</taxon>
        <taxon>Belnapia</taxon>
    </lineage>
</organism>
<dbReference type="RefSeq" id="WP_202833649.1">
    <property type="nucleotide sequence ID" value="NZ_JAETWB010000013.1"/>
</dbReference>
<protein>
    <submittedName>
        <fullName evidence="1">Uncharacterized protein</fullName>
    </submittedName>
</protein>
<evidence type="ECO:0000313" key="2">
    <source>
        <dbReference type="Proteomes" id="UP000660885"/>
    </source>
</evidence>
<dbReference type="Proteomes" id="UP000660885">
    <property type="component" value="Unassembled WGS sequence"/>
</dbReference>
<accession>A0ABS1U6U1</accession>
<proteinExistence type="predicted"/>
<evidence type="ECO:0000313" key="1">
    <source>
        <dbReference type="EMBL" id="MBL6080419.1"/>
    </source>
</evidence>
<keyword evidence="2" id="KW-1185">Reference proteome</keyword>
<gene>
    <name evidence="1" type="ORF">JMJ56_20590</name>
</gene>